<name>U6KYJ7_EIMTE</name>
<accession>U6KYJ7</accession>
<dbReference type="VEuPathDB" id="ToxoDB:ETH_00031650"/>
<reference evidence="1" key="1">
    <citation type="submission" date="2013-10" db="EMBL/GenBank/DDBJ databases">
        <title>Genomic analysis of the causative agents of coccidiosis in chickens.</title>
        <authorList>
            <person name="Reid A.J."/>
            <person name="Blake D."/>
            <person name="Billington K."/>
            <person name="Browne H."/>
            <person name="Dunn M."/>
            <person name="Hung S."/>
            <person name="Kawahara F."/>
            <person name="Miranda-Saavedra D."/>
            <person name="Mourier T."/>
            <person name="Nagra H."/>
            <person name="Otto T.D."/>
            <person name="Rawlings N."/>
            <person name="Sanchez A."/>
            <person name="Sanders M."/>
            <person name="Subramaniam C."/>
            <person name="Tay Y."/>
            <person name="Dear P."/>
            <person name="Doerig C."/>
            <person name="Gruber A."/>
            <person name="Parkinson J."/>
            <person name="Shirley M."/>
            <person name="Wan K.L."/>
            <person name="Berriman M."/>
            <person name="Tomley F."/>
            <person name="Pain A."/>
        </authorList>
    </citation>
    <scope>NUCLEOTIDE SEQUENCE [LARGE SCALE GENOMIC DNA]</scope>
    <source>
        <strain evidence="1">Houghton</strain>
    </source>
</reference>
<protein>
    <submittedName>
        <fullName evidence="1">Uncharacterized protein</fullName>
    </submittedName>
</protein>
<dbReference type="Proteomes" id="UP000030747">
    <property type="component" value="Unassembled WGS sequence"/>
</dbReference>
<dbReference type="AlphaFoldDB" id="U6KYJ7"/>
<evidence type="ECO:0000313" key="1">
    <source>
        <dbReference type="EMBL" id="CDJ43031.1"/>
    </source>
</evidence>
<dbReference type="GeneID" id="25255399"/>
<proteinExistence type="predicted"/>
<gene>
    <name evidence="1" type="ORF">ETH_00031650</name>
</gene>
<dbReference type="RefSeq" id="XP_013233781.1">
    <property type="nucleotide sequence ID" value="XM_013378327.1"/>
</dbReference>
<dbReference type="VEuPathDB" id="ToxoDB:ETH2_1582900"/>
<evidence type="ECO:0000313" key="2">
    <source>
        <dbReference type="Proteomes" id="UP000030747"/>
    </source>
</evidence>
<dbReference type="OrthoDB" id="345293at2759"/>
<sequence>MVQQPGANVPGATYVQRMPNPGGYSETSINYFGQDPQRWGTMMEPGTGTTPRGTTAEFNVFPDPDQEESGKAFFNPLHQTVEIPGFSHLPDLHDNFNLVFNLSKPPPPQGELVYIQAPAGNGKYYYCPGITLQQFLNLKKKEEAARLCGIPIEVLDGDILVSAFSPGTTPNYAPARPAVPVILIDRMQRPHYFTAPWDDNPMKYIEQVLQGGHPEDQMAFTFAGTNHCVLTQQMLQGLGSWVELARFCSATFKGVRPTEIVGVVQSVYFLPPIKIVMPEALKTSFISSHRGATPEDIFTVEPLGFVINNLLASQQPGVTLETFLELSDGSRWNFTQIPEEWKNMPAPQIPGLMGITITDVDMGTLSDLLAQLNMDGSTPFSQFVTKITTDAEGPTGIKIPATNIRIGGPPPPGAARPRLDFEMFHPETLGSDGRPTNFGTTVSLSHGAVPDTLPMKNVIEMLHNPHITLITALAGTSVPLTKTEERLDASFGEIVEWLEKALGLNNPETIHITVVVDGTAYRGVLSAAQLLGHTLGSILGLTGAVDLDDSHSIVFIGQPAPGYTPRKIPADQRMNFVVNGTVYDESPGSPVDFAKILNIQVPGKGQPPTDFKFNITGPSGESATQLVPADLMRLLQEVAEMHGNPGMNLVLSFLNSLKQVSRVAPGQTIRIDTQVRQLE</sequence>
<keyword evidence="2" id="KW-1185">Reference proteome</keyword>
<dbReference type="EMBL" id="HG675748">
    <property type="protein sequence ID" value="CDJ43031.1"/>
    <property type="molecule type" value="Genomic_DNA"/>
</dbReference>
<reference evidence="1" key="2">
    <citation type="submission" date="2013-10" db="EMBL/GenBank/DDBJ databases">
        <authorList>
            <person name="Aslett M."/>
        </authorList>
    </citation>
    <scope>NUCLEOTIDE SEQUENCE [LARGE SCALE GENOMIC DNA]</scope>
    <source>
        <strain evidence="1">Houghton</strain>
    </source>
</reference>
<organism evidence="1 2">
    <name type="scientific">Eimeria tenella</name>
    <name type="common">Coccidian parasite</name>
    <dbReference type="NCBI Taxonomy" id="5802"/>
    <lineage>
        <taxon>Eukaryota</taxon>
        <taxon>Sar</taxon>
        <taxon>Alveolata</taxon>
        <taxon>Apicomplexa</taxon>
        <taxon>Conoidasida</taxon>
        <taxon>Coccidia</taxon>
        <taxon>Eucoccidiorida</taxon>
        <taxon>Eimeriorina</taxon>
        <taxon>Eimeriidae</taxon>
        <taxon>Eimeria</taxon>
    </lineage>
</organism>